<reference evidence="2" key="1">
    <citation type="submission" date="2016-10" db="EMBL/GenBank/DDBJ databases">
        <authorList>
            <person name="Varghese N."/>
            <person name="Submissions S."/>
        </authorList>
    </citation>
    <scope>NUCLEOTIDE SEQUENCE [LARGE SCALE GENOMIC DNA]</scope>
    <source>
        <strain evidence="2">DSM 19110</strain>
    </source>
</reference>
<evidence type="ECO:0000313" key="1">
    <source>
        <dbReference type="EMBL" id="SDL80665.1"/>
    </source>
</evidence>
<keyword evidence="2" id="KW-1185">Reference proteome</keyword>
<evidence type="ECO:0000313" key="2">
    <source>
        <dbReference type="Proteomes" id="UP000183200"/>
    </source>
</evidence>
<dbReference type="EMBL" id="FNGY01000002">
    <property type="protein sequence ID" value="SDL80665.1"/>
    <property type="molecule type" value="Genomic_DNA"/>
</dbReference>
<gene>
    <name evidence="1" type="ORF">SAMN05421820_102195</name>
</gene>
<organism evidence="1 2">
    <name type="scientific">Pedobacter steynii</name>
    <dbReference type="NCBI Taxonomy" id="430522"/>
    <lineage>
        <taxon>Bacteria</taxon>
        <taxon>Pseudomonadati</taxon>
        <taxon>Bacteroidota</taxon>
        <taxon>Sphingobacteriia</taxon>
        <taxon>Sphingobacteriales</taxon>
        <taxon>Sphingobacteriaceae</taxon>
        <taxon>Pedobacter</taxon>
    </lineage>
</organism>
<proteinExistence type="predicted"/>
<protein>
    <submittedName>
        <fullName evidence="1">Uncharacterized protein</fullName>
    </submittedName>
</protein>
<name>A0A1G9N483_9SPHI</name>
<dbReference type="STRING" id="430522.BFS30_16860"/>
<dbReference type="AlphaFoldDB" id="A0A1G9N483"/>
<dbReference type="OrthoDB" id="769791at2"/>
<dbReference type="Proteomes" id="UP000183200">
    <property type="component" value="Unassembled WGS sequence"/>
</dbReference>
<accession>A0A1G9N483</accession>
<dbReference type="RefSeq" id="WP_074605102.1">
    <property type="nucleotide sequence ID" value="NZ_FNGY01000002.1"/>
</dbReference>
<sequence>MLSLRKYIVVKGNPILFPSELIHAEVAGKHNEVDSAGFFVVVKEKGRKRVICIGESTSLSISSKPETDQQLIANYLGLE</sequence>